<dbReference type="InterPro" id="IPR011060">
    <property type="entry name" value="RibuloseP-bd_barrel"/>
</dbReference>
<feature type="domain" description="N-(5'phosphoribosyl) anthranilate isomerase (PRAI)" evidence="7">
    <location>
        <begin position="2"/>
        <end position="158"/>
    </location>
</feature>
<dbReference type="AlphaFoldDB" id="A0A3B0TPW3"/>
<dbReference type="UniPathway" id="UPA00035">
    <property type="reaction ID" value="UER00042"/>
</dbReference>
<dbReference type="InterPro" id="IPR013785">
    <property type="entry name" value="Aldolase_TIM"/>
</dbReference>
<dbReference type="PANTHER" id="PTHR42894:SF1">
    <property type="entry name" value="N-(5'-PHOSPHORIBOSYL)ANTHRANILATE ISOMERASE"/>
    <property type="match status" value="1"/>
</dbReference>
<proteinExistence type="inferred from homology"/>
<name>A0A3B0TPW3_9ZZZZ</name>
<dbReference type="GO" id="GO:0004640">
    <property type="term" value="F:phosphoribosylanthranilate isomerase activity"/>
    <property type="evidence" value="ECO:0007669"/>
    <property type="project" value="UniProtKB-EC"/>
</dbReference>
<keyword evidence="5" id="KW-0057">Aromatic amino acid biosynthesis</keyword>
<evidence type="ECO:0000313" key="8">
    <source>
        <dbReference type="EMBL" id="VAW16492.1"/>
    </source>
</evidence>
<sequence length="164" mass="18620">KAKKIIEALPPFVTPVGVFVNQSERAVRDICKFTRLGAVQFHGEENTVYCKRFKDYKIIKAFKVNEFFDFEMVRKYKVDAFLFDTFKEGVDGGTGEAFNWDLIKTLKFDKPVILSGGLNSQNVVRAIKDVNHYALDVSSGVEKSPGIKNPKLIREFFNAIKSAE</sequence>
<dbReference type="Gene3D" id="3.20.20.70">
    <property type="entry name" value="Aldolase class I"/>
    <property type="match status" value="1"/>
</dbReference>
<accession>A0A3B0TPW3</accession>
<evidence type="ECO:0000256" key="5">
    <source>
        <dbReference type="ARBA" id="ARBA00023141"/>
    </source>
</evidence>
<dbReference type="EC" id="5.3.1.24" evidence="2"/>
<evidence type="ECO:0000256" key="4">
    <source>
        <dbReference type="ARBA" id="ARBA00022822"/>
    </source>
</evidence>
<dbReference type="Pfam" id="PF00697">
    <property type="entry name" value="PRAI"/>
    <property type="match status" value="1"/>
</dbReference>
<dbReference type="InterPro" id="IPR001240">
    <property type="entry name" value="PRAI_dom"/>
</dbReference>
<evidence type="ECO:0000256" key="2">
    <source>
        <dbReference type="ARBA" id="ARBA00012572"/>
    </source>
</evidence>
<dbReference type="PANTHER" id="PTHR42894">
    <property type="entry name" value="N-(5'-PHOSPHORIBOSYL)ANTHRANILATE ISOMERASE"/>
    <property type="match status" value="1"/>
</dbReference>
<comment type="pathway">
    <text evidence="1">Amino-acid biosynthesis; L-tryptophan biosynthesis; L-tryptophan from chorismate: step 3/5.</text>
</comment>
<organism evidence="8">
    <name type="scientific">hydrothermal vent metagenome</name>
    <dbReference type="NCBI Taxonomy" id="652676"/>
    <lineage>
        <taxon>unclassified sequences</taxon>
        <taxon>metagenomes</taxon>
        <taxon>ecological metagenomes</taxon>
    </lineage>
</organism>
<keyword evidence="4" id="KW-0822">Tryptophan biosynthesis</keyword>
<evidence type="ECO:0000256" key="6">
    <source>
        <dbReference type="ARBA" id="ARBA00023235"/>
    </source>
</evidence>
<dbReference type="CDD" id="cd00405">
    <property type="entry name" value="PRAI"/>
    <property type="match status" value="1"/>
</dbReference>
<dbReference type="InterPro" id="IPR044643">
    <property type="entry name" value="TrpF_fam"/>
</dbReference>
<evidence type="ECO:0000256" key="3">
    <source>
        <dbReference type="ARBA" id="ARBA00022605"/>
    </source>
</evidence>
<evidence type="ECO:0000256" key="1">
    <source>
        <dbReference type="ARBA" id="ARBA00004664"/>
    </source>
</evidence>
<protein>
    <recommendedName>
        <fullName evidence="2">phosphoribosylanthranilate isomerase</fullName>
        <ecNumber evidence="2">5.3.1.24</ecNumber>
    </recommendedName>
</protein>
<dbReference type="SUPFAM" id="SSF51366">
    <property type="entry name" value="Ribulose-phoshate binding barrel"/>
    <property type="match status" value="1"/>
</dbReference>
<dbReference type="EMBL" id="UOEN01000325">
    <property type="protein sequence ID" value="VAW16492.1"/>
    <property type="molecule type" value="Genomic_DNA"/>
</dbReference>
<gene>
    <name evidence="8" type="ORF">MNBD_BACTEROID05-122</name>
</gene>
<dbReference type="GO" id="GO:0000162">
    <property type="term" value="P:L-tryptophan biosynthetic process"/>
    <property type="evidence" value="ECO:0007669"/>
    <property type="project" value="UniProtKB-UniPathway"/>
</dbReference>
<keyword evidence="6 8" id="KW-0413">Isomerase</keyword>
<keyword evidence="3" id="KW-0028">Amino-acid biosynthesis</keyword>
<dbReference type="HAMAP" id="MF_00135">
    <property type="entry name" value="PRAI"/>
    <property type="match status" value="1"/>
</dbReference>
<feature type="non-terminal residue" evidence="8">
    <location>
        <position position="1"/>
    </location>
</feature>
<reference evidence="8" key="1">
    <citation type="submission" date="2018-06" db="EMBL/GenBank/DDBJ databases">
        <authorList>
            <person name="Zhirakovskaya E."/>
        </authorList>
    </citation>
    <scope>NUCLEOTIDE SEQUENCE</scope>
</reference>
<evidence type="ECO:0000259" key="7">
    <source>
        <dbReference type="Pfam" id="PF00697"/>
    </source>
</evidence>